<reference evidence="1 2" key="1">
    <citation type="journal article" date="2012" name="Proc. Natl. Acad. Sci. U.S.A.">
        <title>Comparative genomics of Ceriporiopsis subvermispora and Phanerochaete chrysosporium provide insight into selective ligninolysis.</title>
        <authorList>
            <person name="Fernandez-Fueyo E."/>
            <person name="Ruiz-Duenas F.J."/>
            <person name="Ferreira P."/>
            <person name="Floudas D."/>
            <person name="Hibbett D.S."/>
            <person name="Canessa P."/>
            <person name="Larrondo L.F."/>
            <person name="James T.Y."/>
            <person name="Seelenfreund D."/>
            <person name="Lobos S."/>
            <person name="Polanco R."/>
            <person name="Tello M."/>
            <person name="Honda Y."/>
            <person name="Watanabe T."/>
            <person name="Watanabe T."/>
            <person name="Ryu J.S."/>
            <person name="Kubicek C.P."/>
            <person name="Schmoll M."/>
            <person name="Gaskell J."/>
            <person name="Hammel K.E."/>
            <person name="St John F.J."/>
            <person name="Vanden Wymelenberg A."/>
            <person name="Sabat G."/>
            <person name="Splinter BonDurant S."/>
            <person name="Syed K."/>
            <person name="Yadav J.S."/>
            <person name="Doddapaneni H."/>
            <person name="Subramanian V."/>
            <person name="Lavin J.L."/>
            <person name="Oguiza J.A."/>
            <person name="Perez G."/>
            <person name="Pisabarro A.G."/>
            <person name="Ramirez L."/>
            <person name="Santoyo F."/>
            <person name="Master E."/>
            <person name="Coutinho P.M."/>
            <person name="Henrissat B."/>
            <person name="Lombard V."/>
            <person name="Magnuson J.K."/>
            <person name="Kuees U."/>
            <person name="Hori C."/>
            <person name="Igarashi K."/>
            <person name="Samejima M."/>
            <person name="Held B.W."/>
            <person name="Barry K.W."/>
            <person name="LaButti K.M."/>
            <person name="Lapidus A."/>
            <person name="Lindquist E.A."/>
            <person name="Lucas S.M."/>
            <person name="Riley R."/>
            <person name="Salamov A.A."/>
            <person name="Hoffmeister D."/>
            <person name="Schwenk D."/>
            <person name="Hadar Y."/>
            <person name="Yarden O."/>
            <person name="de Vries R.P."/>
            <person name="Wiebenga A."/>
            <person name="Stenlid J."/>
            <person name="Eastwood D."/>
            <person name="Grigoriev I.V."/>
            <person name="Berka R.M."/>
            <person name="Blanchette R.A."/>
            <person name="Kersten P."/>
            <person name="Martinez A.T."/>
            <person name="Vicuna R."/>
            <person name="Cullen D."/>
        </authorList>
    </citation>
    <scope>NUCLEOTIDE SEQUENCE [LARGE SCALE GENOMIC DNA]</scope>
    <source>
        <strain evidence="1 2">B</strain>
    </source>
</reference>
<name>M2QSY3_CERS8</name>
<keyword evidence="2" id="KW-1185">Reference proteome</keyword>
<dbReference type="AlphaFoldDB" id="M2QSY3"/>
<sequence>MSKVASVFWMSKTFYGVYCWHHSTKTVALILVLRHVRYTRLGLQLAISRRHEALRIGWLNKPCLRSSS</sequence>
<dbReference type="Proteomes" id="UP000016930">
    <property type="component" value="Unassembled WGS sequence"/>
</dbReference>
<organism evidence="1 2">
    <name type="scientific">Ceriporiopsis subvermispora (strain B)</name>
    <name type="common">White-rot fungus</name>
    <name type="synonym">Gelatoporia subvermispora</name>
    <dbReference type="NCBI Taxonomy" id="914234"/>
    <lineage>
        <taxon>Eukaryota</taxon>
        <taxon>Fungi</taxon>
        <taxon>Dikarya</taxon>
        <taxon>Basidiomycota</taxon>
        <taxon>Agaricomycotina</taxon>
        <taxon>Agaricomycetes</taxon>
        <taxon>Polyporales</taxon>
        <taxon>Gelatoporiaceae</taxon>
        <taxon>Gelatoporia</taxon>
    </lineage>
</organism>
<gene>
    <name evidence="1" type="ORF">CERSUDRAFT_116623</name>
</gene>
<proteinExistence type="predicted"/>
<dbReference type="EMBL" id="KB445801">
    <property type="protein sequence ID" value="EMD35150.1"/>
    <property type="molecule type" value="Genomic_DNA"/>
</dbReference>
<evidence type="ECO:0000313" key="2">
    <source>
        <dbReference type="Proteomes" id="UP000016930"/>
    </source>
</evidence>
<dbReference type="HOGENOM" id="CLU_2793764_0_0_1"/>
<evidence type="ECO:0000313" key="1">
    <source>
        <dbReference type="EMBL" id="EMD35150.1"/>
    </source>
</evidence>
<protein>
    <submittedName>
        <fullName evidence="1">Uncharacterized protein</fullName>
    </submittedName>
</protein>
<accession>M2QSY3</accession>